<keyword evidence="1" id="KW-0472">Membrane</keyword>
<evidence type="ECO:0000313" key="2">
    <source>
        <dbReference type="EMBL" id="EFO83580.1"/>
    </source>
</evidence>
<reference evidence="2" key="1">
    <citation type="submission" date="2007-07" db="EMBL/GenBank/DDBJ databases">
        <title>PCAP assembly of the Caenorhabditis remanei genome.</title>
        <authorList>
            <consortium name="The Caenorhabditis remanei Sequencing Consortium"/>
            <person name="Wilson R.K."/>
        </authorList>
    </citation>
    <scope>NUCLEOTIDE SEQUENCE [LARGE SCALE GENOMIC DNA]</scope>
    <source>
        <strain evidence="2">PB4641</strain>
    </source>
</reference>
<dbReference type="SUPFAM" id="SSF81296">
    <property type="entry name" value="E set domains"/>
    <property type="match status" value="1"/>
</dbReference>
<dbReference type="HOGENOM" id="CLU_101116_0_0_1"/>
<accession>E3LWQ1</accession>
<dbReference type="PANTHER" id="PTHR35573">
    <property type="entry name" value="PROTEIN CBG22129"/>
    <property type="match status" value="1"/>
</dbReference>
<sequence>MPCASMLLSPILFDYHNFLFLAESPFSIFLISYVSLNSFLFCFSSQNYYNIIELILYPSNCFQMLYRCLCLFALVALSSACDTWPNSTETKVNWWQCSSGPIMVTNVNPTDKKGAYEYPIRLTEPLLIATTINDPSSTYSSPGLKQTIKVWSWNINTCGWTAVPTFGLLNNIDACTNGTPCPIKPGNNQVINLELDFSDTPAIINLLKNDKPYQLEYLLHDDVTKEDLCVIFQARALTHT</sequence>
<dbReference type="Proteomes" id="UP000008281">
    <property type="component" value="Unassembled WGS sequence"/>
</dbReference>
<dbReference type="OrthoDB" id="5856944at2759"/>
<dbReference type="STRING" id="31234.E3LWQ1"/>
<dbReference type="RefSeq" id="XP_003111719.2">
    <property type="nucleotide sequence ID" value="XM_003111671.2"/>
</dbReference>
<evidence type="ECO:0000313" key="3">
    <source>
        <dbReference type="Proteomes" id="UP000008281"/>
    </source>
</evidence>
<dbReference type="PANTHER" id="PTHR35573:SF1">
    <property type="entry name" value="ML DOMAIN-CONTAINING PROTEIN"/>
    <property type="match status" value="1"/>
</dbReference>
<organism evidence="3">
    <name type="scientific">Caenorhabditis remanei</name>
    <name type="common">Caenorhabditis vulgaris</name>
    <dbReference type="NCBI Taxonomy" id="31234"/>
    <lineage>
        <taxon>Eukaryota</taxon>
        <taxon>Metazoa</taxon>
        <taxon>Ecdysozoa</taxon>
        <taxon>Nematoda</taxon>
        <taxon>Chromadorea</taxon>
        <taxon>Rhabditida</taxon>
        <taxon>Rhabditina</taxon>
        <taxon>Rhabditomorpha</taxon>
        <taxon>Rhabditoidea</taxon>
        <taxon>Rhabditidae</taxon>
        <taxon>Peloderinae</taxon>
        <taxon>Caenorhabditis</taxon>
    </lineage>
</organism>
<dbReference type="OMA" id="NGIPCPI"/>
<dbReference type="FunCoup" id="E3LWQ1">
    <property type="interactions" value="52"/>
</dbReference>
<dbReference type="AlphaFoldDB" id="E3LWQ1"/>
<dbReference type="InParanoid" id="E3LWQ1"/>
<keyword evidence="1" id="KW-0812">Transmembrane</keyword>
<dbReference type="GeneID" id="9812125"/>
<evidence type="ECO:0000256" key="1">
    <source>
        <dbReference type="SAM" id="Phobius"/>
    </source>
</evidence>
<gene>
    <name evidence="2" type="ORF">CRE_02925</name>
</gene>
<dbReference type="EMBL" id="DS268417">
    <property type="protein sequence ID" value="EFO83580.1"/>
    <property type="molecule type" value="Genomic_DNA"/>
</dbReference>
<dbReference type="Gene3D" id="2.60.40.770">
    <property type="match status" value="1"/>
</dbReference>
<keyword evidence="1" id="KW-1133">Transmembrane helix</keyword>
<dbReference type="eggNOG" id="ENOG502TH0G">
    <property type="taxonomic scope" value="Eukaryota"/>
</dbReference>
<proteinExistence type="predicted"/>
<name>E3LWQ1_CAERE</name>
<feature type="transmembrane region" description="Helical" evidence="1">
    <location>
        <begin position="20"/>
        <end position="43"/>
    </location>
</feature>
<dbReference type="CTD" id="9812125"/>
<dbReference type="InterPro" id="IPR014756">
    <property type="entry name" value="Ig_E-set"/>
</dbReference>
<protein>
    <recommendedName>
        <fullName evidence="4">MD-2-related lipid-recognition domain-containing protein</fullName>
    </recommendedName>
</protein>
<keyword evidence="3" id="KW-1185">Reference proteome</keyword>
<dbReference type="KEGG" id="crq:GCK72_010790"/>
<evidence type="ECO:0008006" key="4">
    <source>
        <dbReference type="Google" id="ProtNLM"/>
    </source>
</evidence>